<proteinExistence type="predicted"/>
<organism evidence="2 3">
    <name type="scientific">Myxococcus llanfairpwllgwyngyllgogerychwyrndrobwllllantysiliogogogochensis</name>
    <dbReference type="NCBI Taxonomy" id="2590453"/>
    <lineage>
        <taxon>Bacteria</taxon>
        <taxon>Pseudomonadati</taxon>
        <taxon>Myxococcota</taxon>
        <taxon>Myxococcia</taxon>
        <taxon>Myxococcales</taxon>
        <taxon>Cystobacterineae</taxon>
        <taxon>Myxococcaceae</taxon>
        <taxon>Myxococcus</taxon>
    </lineage>
</organism>
<evidence type="ECO:0000256" key="1">
    <source>
        <dbReference type="SAM" id="MobiDB-lite"/>
    </source>
</evidence>
<evidence type="ECO:0000313" key="3">
    <source>
        <dbReference type="Proteomes" id="UP000315369"/>
    </source>
</evidence>
<accession>A0A540WZR9</accession>
<sequence length="114" mass="12224">MADIVIRIQSSGPTPEEPRVRHGDSVTFTLDGVVSAEVKFPDGTCLSNPGPFFLNNSTLASSNSTNSVTLTCAPDKYPFQVILPDAKHGPGNNYETKKGGLDVTTDPPEDFKKK</sequence>
<name>A0A540WZR9_9BACT</name>
<dbReference type="OrthoDB" id="5383159at2"/>
<protein>
    <submittedName>
        <fullName evidence="2">Uncharacterized protein</fullName>
    </submittedName>
</protein>
<dbReference type="RefSeq" id="WP_141644316.1">
    <property type="nucleotide sequence ID" value="NZ_VIFM01000082.1"/>
</dbReference>
<gene>
    <name evidence="2" type="ORF">FJV41_21070</name>
</gene>
<dbReference type="Proteomes" id="UP000315369">
    <property type="component" value="Unassembled WGS sequence"/>
</dbReference>
<evidence type="ECO:0000313" key="2">
    <source>
        <dbReference type="EMBL" id="TQF13964.1"/>
    </source>
</evidence>
<dbReference type="InterPro" id="IPR008972">
    <property type="entry name" value="Cupredoxin"/>
</dbReference>
<feature type="region of interest" description="Disordered" evidence="1">
    <location>
        <begin position="1"/>
        <end position="22"/>
    </location>
</feature>
<feature type="region of interest" description="Disordered" evidence="1">
    <location>
        <begin position="88"/>
        <end position="114"/>
    </location>
</feature>
<keyword evidence="3" id="KW-1185">Reference proteome</keyword>
<dbReference type="Gene3D" id="2.60.40.420">
    <property type="entry name" value="Cupredoxins - blue copper proteins"/>
    <property type="match status" value="1"/>
</dbReference>
<reference evidence="2 3" key="1">
    <citation type="submission" date="2019-06" db="EMBL/GenBank/DDBJ databases">
        <authorList>
            <person name="Livingstone P."/>
            <person name="Whitworth D."/>
        </authorList>
    </citation>
    <scope>NUCLEOTIDE SEQUENCE [LARGE SCALE GENOMIC DNA]</scope>
    <source>
        <strain evidence="2 3">AM401</strain>
    </source>
</reference>
<dbReference type="AlphaFoldDB" id="A0A540WZR9"/>
<dbReference type="EMBL" id="VIFM01000082">
    <property type="protein sequence ID" value="TQF13964.1"/>
    <property type="molecule type" value="Genomic_DNA"/>
</dbReference>
<comment type="caution">
    <text evidence="2">The sequence shown here is derived from an EMBL/GenBank/DDBJ whole genome shotgun (WGS) entry which is preliminary data.</text>
</comment>